<feature type="region of interest" description="Disordered" evidence="1">
    <location>
        <begin position="103"/>
        <end position="194"/>
    </location>
</feature>
<keyword evidence="2" id="KW-0472">Membrane</keyword>
<dbReference type="KEGG" id="oml:112162997"/>
<evidence type="ECO:0000256" key="1">
    <source>
        <dbReference type="SAM" id="MobiDB-lite"/>
    </source>
</evidence>
<sequence length="377" mass="39671">MPLSMKISTALLFGLCVLVTVDSMTTSKSLTRAADAAAATELSNATEQLTTTPVTQQLRTTWTPDPKLAEVSTPSSRGVGTDQVTSRKSGLYLSTTLRTSGATSNAQRLFTESVSRPETTRAQLSNKTTDATHKPSPTSLVADLSSLQPTSISHTDATSVVRSTSEGSTEGTSFSTQNLTSSTPPGAATTASASSASPVPLFFMTKASTKTSLSPTRIYKNSLLLSTTTGSASSSSLSTRWIPQTSTKSFTTSSITTTPPSNKCQTTTSSSVKTCSTRGLVNKCLIAVGALAVLATIFMVSTIVLCAKLSARKQKPRRRKESTEMMCISSLLPERHHNYARQRNPVTNGVLVFPAGADSDEDGGDNLTLSSFLPESV</sequence>
<keyword evidence="2" id="KW-0812">Transmembrane</keyword>
<dbReference type="PANTHER" id="PTHR17384:SF7">
    <property type="entry name" value="P-SELECTIN GLYCOPROTEIN LIGAND 1"/>
    <property type="match status" value="1"/>
</dbReference>
<evidence type="ECO:0000256" key="2">
    <source>
        <dbReference type="SAM" id="Phobius"/>
    </source>
</evidence>
<dbReference type="GeneTree" id="ENSGT00940000170719"/>
<dbReference type="GO" id="GO:0005886">
    <property type="term" value="C:plasma membrane"/>
    <property type="evidence" value="ECO:0007669"/>
    <property type="project" value="TreeGrafter"/>
</dbReference>
<keyword evidence="3" id="KW-0732">Signal</keyword>
<evidence type="ECO:0000256" key="3">
    <source>
        <dbReference type="SAM" id="SignalP"/>
    </source>
</evidence>
<accession>A0A3B3B7G8</accession>
<proteinExistence type="predicted"/>
<dbReference type="RefSeq" id="XP_024154828.1">
    <property type="nucleotide sequence ID" value="XM_024299060.2"/>
</dbReference>
<evidence type="ECO:0000313" key="5">
    <source>
        <dbReference type="Proteomes" id="UP000261560"/>
    </source>
</evidence>
<protein>
    <submittedName>
        <fullName evidence="4">Selectin P ligand</fullName>
    </submittedName>
</protein>
<name>A0A3B3B7G8_ORYME</name>
<dbReference type="OrthoDB" id="8927116at2759"/>
<keyword evidence="5" id="KW-1185">Reference proteome</keyword>
<dbReference type="PaxDb" id="30732-ENSOMEP00000001500"/>
<dbReference type="Proteomes" id="UP000261560">
    <property type="component" value="Unplaced"/>
</dbReference>
<feature type="compositionally biased region" description="Low complexity" evidence="1">
    <location>
        <begin position="163"/>
        <end position="194"/>
    </location>
</feature>
<feature type="chain" id="PRO_5017267058" evidence="3">
    <location>
        <begin position="24"/>
        <end position="377"/>
    </location>
</feature>
<dbReference type="InterPro" id="IPR026195">
    <property type="entry name" value="PSGL-1"/>
</dbReference>
<feature type="region of interest" description="Disordered" evidence="1">
    <location>
        <begin position="250"/>
        <end position="269"/>
    </location>
</feature>
<reference evidence="4" key="1">
    <citation type="submission" date="2025-08" db="UniProtKB">
        <authorList>
            <consortium name="Ensembl"/>
        </authorList>
    </citation>
    <scope>IDENTIFICATION</scope>
</reference>
<feature type="compositionally biased region" description="Polar residues" evidence="1">
    <location>
        <begin position="103"/>
        <end position="162"/>
    </location>
</feature>
<dbReference type="Ensembl" id="ENSOMET00000014079.1">
    <property type="protein sequence ID" value="ENSOMEP00000001500.1"/>
    <property type="gene ID" value="ENSOMEG00000002393.1"/>
</dbReference>
<dbReference type="PANTHER" id="PTHR17384">
    <property type="entry name" value="P-SELECTIN GLYCOPROTEIN LIGAND-1"/>
    <property type="match status" value="1"/>
</dbReference>
<reference evidence="4" key="2">
    <citation type="submission" date="2025-09" db="UniProtKB">
        <authorList>
            <consortium name="Ensembl"/>
        </authorList>
    </citation>
    <scope>IDENTIFICATION</scope>
</reference>
<dbReference type="AlphaFoldDB" id="A0A3B3B7G8"/>
<feature type="signal peptide" evidence="3">
    <location>
        <begin position="1"/>
        <end position="23"/>
    </location>
</feature>
<keyword evidence="2" id="KW-1133">Transmembrane helix</keyword>
<dbReference type="GeneID" id="112162997"/>
<feature type="transmembrane region" description="Helical" evidence="2">
    <location>
        <begin position="285"/>
        <end position="311"/>
    </location>
</feature>
<evidence type="ECO:0000313" key="4">
    <source>
        <dbReference type="Ensembl" id="ENSOMEP00000001500.1"/>
    </source>
</evidence>
<dbReference type="GO" id="GO:0050901">
    <property type="term" value="P:leukocyte tethering or rolling"/>
    <property type="evidence" value="ECO:0007669"/>
    <property type="project" value="TreeGrafter"/>
</dbReference>
<dbReference type="OMA" id="NHMYPVR"/>
<organism evidence="4 5">
    <name type="scientific">Oryzias melastigma</name>
    <name type="common">Marine medaka</name>
    <dbReference type="NCBI Taxonomy" id="30732"/>
    <lineage>
        <taxon>Eukaryota</taxon>
        <taxon>Metazoa</taxon>
        <taxon>Chordata</taxon>
        <taxon>Craniata</taxon>
        <taxon>Vertebrata</taxon>
        <taxon>Euteleostomi</taxon>
        <taxon>Actinopterygii</taxon>
        <taxon>Neopterygii</taxon>
        <taxon>Teleostei</taxon>
        <taxon>Neoteleostei</taxon>
        <taxon>Acanthomorphata</taxon>
        <taxon>Ovalentaria</taxon>
        <taxon>Atherinomorphae</taxon>
        <taxon>Beloniformes</taxon>
        <taxon>Adrianichthyidae</taxon>
        <taxon>Oryziinae</taxon>
        <taxon>Oryzias</taxon>
    </lineage>
</organism>
<dbReference type="STRING" id="30732.ENSOMEP00000001500"/>
<dbReference type="CTD" id="6404"/>